<accession>A0A1Q9AHA7</accession>
<dbReference type="AlphaFoldDB" id="A0A1Q9AHA7"/>
<evidence type="ECO:0008006" key="3">
    <source>
        <dbReference type="Google" id="ProtNLM"/>
    </source>
</evidence>
<dbReference type="InterPro" id="IPR009282">
    <property type="entry name" value="DUF937"/>
</dbReference>
<evidence type="ECO:0000313" key="2">
    <source>
        <dbReference type="Proteomes" id="UP000186143"/>
    </source>
</evidence>
<dbReference type="EMBL" id="MKIO01000033">
    <property type="protein sequence ID" value="OLP54570.1"/>
    <property type="molecule type" value="Genomic_DNA"/>
</dbReference>
<dbReference type="Proteomes" id="UP000186143">
    <property type="component" value="Unassembled WGS sequence"/>
</dbReference>
<protein>
    <recommendedName>
        <fullName evidence="3">DUF937 domain-containing protein</fullName>
    </recommendedName>
</protein>
<reference evidence="1 2" key="1">
    <citation type="submission" date="2016-09" db="EMBL/GenBank/DDBJ databases">
        <title>Rhizobium sp. nov., a novel species isolated from the rice rhizosphere.</title>
        <authorList>
            <person name="Zhao J."/>
            <person name="Zhang X."/>
        </authorList>
    </citation>
    <scope>NUCLEOTIDE SEQUENCE [LARGE SCALE GENOMIC DNA]</scope>
    <source>
        <strain evidence="1 2">MH17</strain>
    </source>
</reference>
<sequence length="288" mass="31690">MLPLFDMMLQAQNGHAMDVMARQFGLAQAEMVKATAALMPAFSMGLKQNAASPYDFGALMQTMAARSYVQYFEDMTKAFTPRGMDDGTVAMERIFGSNDVARAVAAQAAQVTGITQDVMRQMMPVFANALMGGLFKQTSGQMPPPATPFDAMPFAAMMRPWMEATGLMRKPEPPPRMPFETPFTQAMQAYFQALSQGTQPPKPAPEPVQDLFAANPFFKAFQQMMTIGMAKPEPTPPPAPEPEPTIETATTPFRQMVNTMFESGLEAQKEYGRAVDRIFTSYRTGKGE</sequence>
<proteinExistence type="predicted"/>
<dbReference type="OrthoDB" id="5526542at2"/>
<dbReference type="Pfam" id="PF06078">
    <property type="entry name" value="DUF937"/>
    <property type="match status" value="1"/>
</dbReference>
<organism evidence="1 2">
    <name type="scientific">Xaviernesmea rhizosphaerae</name>
    <dbReference type="NCBI Taxonomy" id="1672749"/>
    <lineage>
        <taxon>Bacteria</taxon>
        <taxon>Pseudomonadati</taxon>
        <taxon>Pseudomonadota</taxon>
        <taxon>Alphaproteobacteria</taxon>
        <taxon>Hyphomicrobiales</taxon>
        <taxon>Rhizobiaceae</taxon>
        <taxon>Rhizobium/Agrobacterium group</taxon>
        <taxon>Xaviernesmea</taxon>
    </lineage>
</organism>
<evidence type="ECO:0000313" key="1">
    <source>
        <dbReference type="EMBL" id="OLP54570.1"/>
    </source>
</evidence>
<name>A0A1Q9AHA7_9HYPH</name>
<comment type="caution">
    <text evidence="1">The sequence shown here is derived from an EMBL/GenBank/DDBJ whole genome shotgun (WGS) entry which is preliminary data.</text>
</comment>
<dbReference type="STRING" id="1672749.BJF92_04015"/>
<dbReference type="RefSeq" id="WP_075635756.1">
    <property type="nucleotide sequence ID" value="NZ_MKIO01000033.1"/>
</dbReference>
<gene>
    <name evidence="1" type="ORF">BJF92_04015</name>
</gene>